<dbReference type="GO" id="GO:0043565">
    <property type="term" value="F:sequence-specific DNA binding"/>
    <property type="evidence" value="ECO:0007669"/>
    <property type="project" value="InterPro"/>
</dbReference>
<evidence type="ECO:0000313" key="5">
    <source>
        <dbReference type="EMBL" id="QJD87848.1"/>
    </source>
</evidence>
<dbReference type="InterPro" id="IPR037923">
    <property type="entry name" value="HTH-like"/>
</dbReference>
<dbReference type="KEGG" id="cheb:HH215_34740"/>
<dbReference type="InterPro" id="IPR003313">
    <property type="entry name" value="AraC-bd"/>
</dbReference>
<evidence type="ECO:0000259" key="4">
    <source>
        <dbReference type="PROSITE" id="PS01124"/>
    </source>
</evidence>
<dbReference type="SUPFAM" id="SSF46689">
    <property type="entry name" value="Homeodomain-like"/>
    <property type="match status" value="1"/>
</dbReference>
<gene>
    <name evidence="5" type="ORF">HH215_34740</name>
</gene>
<sequence length="301" mass="34676">MSDQDLAALSPDESMGKLNDYYYPPYITQAHIFNAPRGWGFANRVLKQYALQYVIDGSAEFRVESRKFATHKGDLILYRPYEMHSVRMYPDQDYISITIVFHYGNSTFPNEEMFAWENYLGNYANHEVNHYIAELVAKYHQPGVHNQMQCQGLLHLILSACSKSRRERQLPGASKRNNLARLVHVKNHILKNLDKNIVPEELERLSGLSWNYLTSQFTKTFGYTVVQFLIYSRIEAAKKMALESSLSYGEIASRVGYNSVHSFGKIFRKKTSMSLSEYCASVYDFDHWKQMNRASGDGGEG</sequence>
<dbReference type="InterPro" id="IPR009057">
    <property type="entry name" value="Homeodomain-like_sf"/>
</dbReference>
<dbReference type="Gene3D" id="1.10.10.60">
    <property type="entry name" value="Homeodomain-like"/>
    <property type="match status" value="2"/>
</dbReference>
<dbReference type="SMART" id="SM00342">
    <property type="entry name" value="HTH_ARAC"/>
    <property type="match status" value="1"/>
</dbReference>
<keyword evidence="3" id="KW-0804">Transcription</keyword>
<reference evidence="5 6" key="1">
    <citation type="submission" date="2020-04" db="EMBL/GenBank/DDBJ databases">
        <title>Genome sequencing of novel species.</title>
        <authorList>
            <person name="Heo J."/>
            <person name="Kim S.-J."/>
            <person name="Kim J.-S."/>
            <person name="Hong S.-B."/>
            <person name="Kwon S.-W."/>
        </authorList>
    </citation>
    <scope>NUCLEOTIDE SEQUENCE [LARGE SCALE GENOMIC DNA]</scope>
    <source>
        <strain evidence="5 6">MFER-1</strain>
    </source>
</reference>
<dbReference type="PANTHER" id="PTHR43280">
    <property type="entry name" value="ARAC-FAMILY TRANSCRIPTIONAL REGULATOR"/>
    <property type="match status" value="1"/>
</dbReference>
<dbReference type="GO" id="GO:0003700">
    <property type="term" value="F:DNA-binding transcription factor activity"/>
    <property type="evidence" value="ECO:0007669"/>
    <property type="project" value="InterPro"/>
</dbReference>
<protein>
    <submittedName>
        <fullName evidence="5">AraC family transcriptional regulator</fullName>
    </submittedName>
</protein>
<keyword evidence="2" id="KW-0238">DNA-binding</keyword>
<keyword evidence="6" id="KW-1185">Reference proteome</keyword>
<dbReference type="InterPro" id="IPR014710">
    <property type="entry name" value="RmlC-like_jellyroll"/>
</dbReference>
<evidence type="ECO:0000256" key="2">
    <source>
        <dbReference type="ARBA" id="ARBA00023125"/>
    </source>
</evidence>
<keyword evidence="1" id="KW-0805">Transcription regulation</keyword>
<dbReference type="RefSeq" id="WP_169284090.1">
    <property type="nucleotide sequence ID" value="NZ_CP051680.1"/>
</dbReference>
<name>A0A7Z2ZPZ1_9BACL</name>
<proteinExistence type="predicted"/>
<accession>A0A7Z2ZPZ1</accession>
<dbReference type="Pfam" id="PF12833">
    <property type="entry name" value="HTH_18"/>
    <property type="match status" value="1"/>
</dbReference>
<feature type="domain" description="HTH araC/xylS-type" evidence="4">
    <location>
        <begin position="183"/>
        <end position="281"/>
    </location>
</feature>
<dbReference type="Proteomes" id="UP000502248">
    <property type="component" value="Chromosome"/>
</dbReference>
<dbReference type="AlphaFoldDB" id="A0A7Z2ZPZ1"/>
<dbReference type="Pfam" id="PF02311">
    <property type="entry name" value="AraC_binding"/>
    <property type="match status" value="1"/>
</dbReference>
<dbReference type="InterPro" id="IPR018060">
    <property type="entry name" value="HTH_AraC"/>
</dbReference>
<dbReference type="PROSITE" id="PS01124">
    <property type="entry name" value="HTH_ARAC_FAMILY_2"/>
    <property type="match status" value="1"/>
</dbReference>
<dbReference type="PANTHER" id="PTHR43280:SF2">
    <property type="entry name" value="HTH-TYPE TRANSCRIPTIONAL REGULATOR EXSA"/>
    <property type="match status" value="1"/>
</dbReference>
<organism evidence="5 6">
    <name type="scientific">Cohnella herbarum</name>
    <dbReference type="NCBI Taxonomy" id="2728023"/>
    <lineage>
        <taxon>Bacteria</taxon>
        <taxon>Bacillati</taxon>
        <taxon>Bacillota</taxon>
        <taxon>Bacilli</taxon>
        <taxon>Bacillales</taxon>
        <taxon>Paenibacillaceae</taxon>
        <taxon>Cohnella</taxon>
    </lineage>
</organism>
<dbReference type="EMBL" id="CP051680">
    <property type="protein sequence ID" value="QJD87848.1"/>
    <property type="molecule type" value="Genomic_DNA"/>
</dbReference>
<evidence type="ECO:0000313" key="6">
    <source>
        <dbReference type="Proteomes" id="UP000502248"/>
    </source>
</evidence>
<dbReference type="SUPFAM" id="SSF51215">
    <property type="entry name" value="Regulatory protein AraC"/>
    <property type="match status" value="1"/>
</dbReference>
<dbReference type="Gene3D" id="2.60.120.10">
    <property type="entry name" value="Jelly Rolls"/>
    <property type="match status" value="1"/>
</dbReference>
<evidence type="ECO:0000256" key="1">
    <source>
        <dbReference type="ARBA" id="ARBA00023015"/>
    </source>
</evidence>
<evidence type="ECO:0000256" key="3">
    <source>
        <dbReference type="ARBA" id="ARBA00023163"/>
    </source>
</evidence>